<protein>
    <submittedName>
        <fullName evidence="1">Uncharacterized protein</fullName>
    </submittedName>
</protein>
<sequence>MERFGYRFAALDWFAEEADDPELMTRRGLRPGEPLPREFGLFEEDGRPRERWPREGLVELRAWLDRTKAVLDWTFPEGLPTEEREGLLDQLETLRERPWSPQAALDALLTDWPETEPHRETTLAAAEAPLLAVCREILGQ</sequence>
<name>A0A451A9C0_9GAMM</name>
<accession>A0A451A9C0</accession>
<dbReference type="AlphaFoldDB" id="A0A451A9C0"/>
<organism evidence="1">
    <name type="scientific">Candidatus Kentrum sp. TC</name>
    <dbReference type="NCBI Taxonomy" id="2126339"/>
    <lineage>
        <taxon>Bacteria</taxon>
        <taxon>Pseudomonadati</taxon>
        <taxon>Pseudomonadota</taxon>
        <taxon>Gammaproteobacteria</taxon>
        <taxon>Candidatus Kentrum</taxon>
    </lineage>
</organism>
<evidence type="ECO:0000313" key="1">
    <source>
        <dbReference type="EMBL" id="VFK62620.1"/>
    </source>
</evidence>
<gene>
    <name evidence="1" type="ORF">BECKTC1821F_GA0114240_10775</name>
</gene>
<proteinExistence type="predicted"/>
<dbReference type="EMBL" id="CAADFW010000077">
    <property type="protein sequence ID" value="VFK62620.1"/>
    <property type="molecule type" value="Genomic_DNA"/>
</dbReference>
<reference evidence="1" key="1">
    <citation type="submission" date="2019-02" db="EMBL/GenBank/DDBJ databases">
        <authorList>
            <person name="Gruber-Vodicka R. H."/>
            <person name="Seah K. B. B."/>
        </authorList>
    </citation>
    <scope>NUCLEOTIDE SEQUENCE</scope>
    <source>
        <strain evidence="1">BECK_BZ126</strain>
    </source>
</reference>